<evidence type="ECO:0000256" key="3">
    <source>
        <dbReference type="ARBA" id="ARBA00023054"/>
    </source>
</evidence>
<name>A0A5C5A1Y7_9BACI</name>
<organism evidence="8 9">
    <name type="scientific">Bacillus tropicus</name>
    <dbReference type="NCBI Taxonomy" id="2026188"/>
    <lineage>
        <taxon>Bacteria</taxon>
        <taxon>Bacillati</taxon>
        <taxon>Bacillota</taxon>
        <taxon>Bacilli</taxon>
        <taxon>Bacillales</taxon>
        <taxon>Bacillaceae</taxon>
        <taxon>Bacillus</taxon>
        <taxon>Bacillus cereus group</taxon>
    </lineage>
</organism>
<dbReference type="NCBIfam" id="NF005281">
    <property type="entry name" value="PRK06798.1"/>
    <property type="match status" value="1"/>
</dbReference>
<dbReference type="InterPro" id="IPR003481">
    <property type="entry name" value="FliD_N"/>
</dbReference>
<dbReference type="Pfam" id="PF07195">
    <property type="entry name" value="FliD_C"/>
    <property type="match status" value="1"/>
</dbReference>
<protein>
    <recommendedName>
        <fullName evidence="5">Flagellar hook-associated protein 2</fullName>
        <shortName evidence="5">HAP2</shortName>
    </recommendedName>
    <alternativeName>
        <fullName evidence="5">Flagellar cap protein</fullName>
    </alternativeName>
</protein>
<evidence type="ECO:0000313" key="8">
    <source>
        <dbReference type="EMBL" id="TNP12247.1"/>
    </source>
</evidence>
<evidence type="ECO:0000313" key="9">
    <source>
        <dbReference type="Proteomes" id="UP000312495"/>
    </source>
</evidence>
<dbReference type="GO" id="GO:0005576">
    <property type="term" value="C:extracellular region"/>
    <property type="evidence" value="ECO:0007669"/>
    <property type="project" value="UniProtKB-SubCell"/>
</dbReference>
<dbReference type="InterPro" id="IPR040026">
    <property type="entry name" value="FliD"/>
</dbReference>
<keyword evidence="8" id="KW-0969">Cilium</keyword>
<evidence type="ECO:0000259" key="7">
    <source>
        <dbReference type="Pfam" id="PF07195"/>
    </source>
</evidence>
<feature type="domain" description="Flagellar hook-associated protein 2 C-terminal" evidence="7">
    <location>
        <begin position="232"/>
        <end position="440"/>
    </location>
</feature>
<accession>A0A5C5A1Y7</accession>
<dbReference type="GO" id="GO:0009421">
    <property type="term" value="C:bacterial-type flagellum filament cap"/>
    <property type="evidence" value="ECO:0007669"/>
    <property type="project" value="InterPro"/>
</dbReference>
<keyword evidence="8" id="KW-0966">Cell projection</keyword>
<sequence length="457" mass="50786">MAGTLTGIGGRQQIWNLGNNMIDTSNLVQLELQTLEMKKTPYNDQKQMLTNEKNVYASMKKEFDSFTQLFKDLSAFKGEEKKTTISKEGFIIAQADASAISGTYNITVQKIAERHQITTTPINSSNSGDQYKKIELDAKIETDDTFKINGKDVNVTKDMTYKEFINKINNGNYGVSVYSLGGQLFFTSTTAGEEGTIKLVDGKNNFLEGIGLVNSSVNTDGTNIVANEITKATNAEYTINGIRETSKSNKIDKIPGLTINLEKETTEPIKLTVGDSDIKASIDLIKKMKDEYNKAVSKLDLFAGKNGVMQGSNIAFSIDNAMTSIFKYSQEDKYVYSFGIQIDKSGKMSIDEEKLASAFKENPENAKQFFFGLNGLGHNMEKKLEGIFGDEGVIGKRSKSIEEQVRDLERKIEDIDNINKEKQQAIIDKYAKLEKTLAALDSQLKTIKAMTKQKSDD</sequence>
<comment type="similarity">
    <text evidence="1 5">Belongs to the FliD family.</text>
</comment>
<dbReference type="Proteomes" id="UP000312495">
    <property type="component" value="Unassembled WGS sequence"/>
</dbReference>
<gene>
    <name evidence="8" type="ORF">FHY71_22885</name>
</gene>
<feature type="coiled-coil region" evidence="5">
    <location>
        <begin position="398"/>
        <end position="450"/>
    </location>
</feature>
<comment type="function">
    <text evidence="5">Required for morphogenesis and for the elongation of the flagellar filament by facilitating polymerization of the flagellin monomers at the tip of growing filament. Forms a capping structure, which prevents flagellin subunits (transported through the central channel of the flagellum) from leaking out without polymerization at the distal end.</text>
</comment>
<reference evidence="8 9" key="1">
    <citation type="submission" date="2019-06" db="EMBL/GenBank/DDBJ databases">
        <title>Biocontrol Bacillus strains from Vietnam.</title>
        <authorList>
            <person name="Borriss R."/>
            <person name="Lasch P."/>
            <person name="Thanh Tam L.T."/>
            <person name="Luong P.T."/>
            <person name="Phuong Thao L.T."/>
            <person name="Kim Chung L.T."/>
        </authorList>
    </citation>
    <scope>NUCLEOTIDE SEQUENCE [LARGE SCALE GENOMIC DNA]</scope>
    <source>
        <strain evidence="8 9">SN1</strain>
    </source>
</reference>
<dbReference type="EMBL" id="VEPV01000010">
    <property type="protein sequence ID" value="TNP12247.1"/>
    <property type="molecule type" value="Genomic_DNA"/>
</dbReference>
<comment type="subcellular location">
    <subcellularLocation>
        <location evidence="5">Secreted</location>
    </subcellularLocation>
    <subcellularLocation>
        <location evidence="5">Bacterial flagellum</location>
    </subcellularLocation>
</comment>
<dbReference type="InterPro" id="IPR010809">
    <property type="entry name" value="FliD_C"/>
</dbReference>
<dbReference type="GO" id="GO:0071973">
    <property type="term" value="P:bacterial-type flagellum-dependent cell motility"/>
    <property type="evidence" value="ECO:0007669"/>
    <property type="project" value="TreeGrafter"/>
</dbReference>
<evidence type="ECO:0000256" key="2">
    <source>
        <dbReference type="ARBA" id="ARBA00011255"/>
    </source>
</evidence>
<dbReference type="Pfam" id="PF02465">
    <property type="entry name" value="FliD_N"/>
    <property type="match status" value="1"/>
</dbReference>
<dbReference type="RefSeq" id="WP_000929252.1">
    <property type="nucleotide sequence ID" value="NZ_CP049019.1"/>
</dbReference>
<keyword evidence="3 5" id="KW-0175">Coiled coil</keyword>
<dbReference type="AlphaFoldDB" id="A0A5C5A1Y7"/>
<proteinExistence type="inferred from homology"/>
<feature type="domain" description="Flagellar hook-associated protein 2 N-terminal" evidence="6">
    <location>
        <begin position="22"/>
        <end position="115"/>
    </location>
</feature>
<evidence type="ECO:0000256" key="1">
    <source>
        <dbReference type="ARBA" id="ARBA00009764"/>
    </source>
</evidence>
<dbReference type="PANTHER" id="PTHR30288:SF0">
    <property type="entry name" value="FLAGELLAR HOOK-ASSOCIATED PROTEIN 2"/>
    <property type="match status" value="1"/>
</dbReference>
<dbReference type="GO" id="GO:0009424">
    <property type="term" value="C:bacterial-type flagellum hook"/>
    <property type="evidence" value="ECO:0007669"/>
    <property type="project" value="UniProtKB-UniRule"/>
</dbReference>
<keyword evidence="4 5" id="KW-0975">Bacterial flagellum</keyword>
<keyword evidence="8" id="KW-0282">Flagellum</keyword>
<evidence type="ECO:0000256" key="5">
    <source>
        <dbReference type="RuleBase" id="RU362066"/>
    </source>
</evidence>
<evidence type="ECO:0000259" key="6">
    <source>
        <dbReference type="Pfam" id="PF02465"/>
    </source>
</evidence>
<keyword evidence="5" id="KW-0964">Secreted</keyword>
<dbReference type="PANTHER" id="PTHR30288">
    <property type="entry name" value="FLAGELLAR CAP/ASSEMBLY PROTEIN FLID"/>
    <property type="match status" value="1"/>
</dbReference>
<comment type="subunit">
    <text evidence="2 5">Homopentamer.</text>
</comment>
<dbReference type="GO" id="GO:0007155">
    <property type="term" value="P:cell adhesion"/>
    <property type="evidence" value="ECO:0007669"/>
    <property type="project" value="InterPro"/>
</dbReference>
<comment type="caution">
    <text evidence="8">The sequence shown here is derived from an EMBL/GenBank/DDBJ whole genome shotgun (WGS) entry which is preliminary data.</text>
</comment>
<evidence type="ECO:0000256" key="4">
    <source>
        <dbReference type="ARBA" id="ARBA00023143"/>
    </source>
</evidence>